<reference evidence="1 2" key="1">
    <citation type="journal article" date="2014" name="Agronomy (Basel)">
        <title>A Draft Genome Sequence for Ensete ventricosum, the Drought-Tolerant Tree Against Hunger.</title>
        <authorList>
            <person name="Harrison J."/>
            <person name="Moore K.A."/>
            <person name="Paszkiewicz K."/>
            <person name="Jones T."/>
            <person name="Grant M."/>
            <person name="Ambacheew D."/>
            <person name="Muzemil S."/>
            <person name="Studholme D.J."/>
        </authorList>
    </citation>
    <scope>NUCLEOTIDE SEQUENCE [LARGE SCALE GENOMIC DNA]</scope>
</reference>
<dbReference type="EMBL" id="AMZH03023997">
    <property type="protein sequence ID" value="RRT36150.1"/>
    <property type="molecule type" value="Genomic_DNA"/>
</dbReference>
<dbReference type="AlphaFoldDB" id="A0A426X9N0"/>
<evidence type="ECO:0000313" key="1">
    <source>
        <dbReference type="EMBL" id="RRT36150.1"/>
    </source>
</evidence>
<gene>
    <name evidence="1" type="ORF">B296_00048251</name>
</gene>
<accession>A0A426X9N0</accession>
<protein>
    <submittedName>
        <fullName evidence="1">Uncharacterized protein</fullName>
    </submittedName>
</protein>
<dbReference type="Proteomes" id="UP000287651">
    <property type="component" value="Unassembled WGS sequence"/>
</dbReference>
<sequence length="161" mass="17819">MVGRPLARGRGRGRLSLSAGLAVCGRPCMGAGRGWPPLLLAAFIANTQQERVDGSFEARELNTAWYLTEARLIDMIKYFKISQVPHIENSKADALAKSASADIPNRDPPAIASVHRPTVAIIEEVTSTTHSYWRDQILYYKKDTTLLTNKEAAQRVKRVEA</sequence>
<evidence type="ECO:0000313" key="2">
    <source>
        <dbReference type="Proteomes" id="UP000287651"/>
    </source>
</evidence>
<comment type="caution">
    <text evidence="1">The sequence shown here is derived from an EMBL/GenBank/DDBJ whole genome shotgun (WGS) entry which is preliminary data.</text>
</comment>
<name>A0A426X9N0_ENSVE</name>
<proteinExistence type="predicted"/>
<organism evidence="1 2">
    <name type="scientific">Ensete ventricosum</name>
    <name type="common">Abyssinian banana</name>
    <name type="synonym">Musa ensete</name>
    <dbReference type="NCBI Taxonomy" id="4639"/>
    <lineage>
        <taxon>Eukaryota</taxon>
        <taxon>Viridiplantae</taxon>
        <taxon>Streptophyta</taxon>
        <taxon>Embryophyta</taxon>
        <taxon>Tracheophyta</taxon>
        <taxon>Spermatophyta</taxon>
        <taxon>Magnoliopsida</taxon>
        <taxon>Liliopsida</taxon>
        <taxon>Zingiberales</taxon>
        <taxon>Musaceae</taxon>
        <taxon>Ensete</taxon>
    </lineage>
</organism>